<gene>
    <name evidence="2" type="ORF">LSAA_11968</name>
</gene>
<feature type="region of interest" description="Disordered" evidence="1">
    <location>
        <begin position="52"/>
        <end position="104"/>
    </location>
</feature>
<reference evidence="2" key="1">
    <citation type="submission" date="2021-02" db="EMBL/GenBank/DDBJ databases">
        <authorList>
            <person name="Bekaert M."/>
        </authorList>
    </citation>
    <scope>NUCLEOTIDE SEQUENCE</scope>
    <source>
        <strain evidence="2">IoA-00</strain>
    </source>
</reference>
<accession>A0A7R8CZE6</accession>
<evidence type="ECO:0000313" key="2">
    <source>
        <dbReference type="EMBL" id="CAF2974734.1"/>
    </source>
</evidence>
<keyword evidence="3" id="KW-1185">Reference proteome</keyword>
<dbReference type="EMBL" id="HG994585">
    <property type="protein sequence ID" value="CAF2974734.1"/>
    <property type="molecule type" value="Genomic_DNA"/>
</dbReference>
<evidence type="ECO:0000313" key="3">
    <source>
        <dbReference type="Proteomes" id="UP000675881"/>
    </source>
</evidence>
<proteinExistence type="predicted"/>
<dbReference type="Proteomes" id="UP000675881">
    <property type="component" value="Chromosome 6"/>
</dbReference>
<protein>
    <submittedName>
        <fullName evidence="2">(salmon louse) hypothetical protein</fullName>
    </submittedName>
</protein>
<organism evidence="2 3">
    <name type="scientific">Lepeophtheirus salmonis</name>
    <name type="common">Salmon louse</name>
    <name type="synonym">Caligus salmonis</name>
    <dbReference type="NCBI Taxonomy" id="72036"/>
    <lineage>
        <taxon>Eukaryota</taxon>
        <taxon>Metazoa</taxon>
        <taxon>Ecdysozoa</taxon>
        <taxon>Arthropoda</taxon>
        <taxon>Crustacea</taxon>
        <taxon>Multicrustacea</taxon>
        <taxon>Hexanauplia</taxon>
        <taxon>Copepoda</taxon>
        <taxon>Siphonostomatoida</taxon>
        <taxon>Caligidae</taxon>
        <taxon>Lepeophtheirus</taxon>
    </lineage>
</organism>
<dbReference type="AlphaFoldDB" id="A0A7R8CZE6"/>
<sequence>MKVTEISKAMGMSQKVNLCNQKSFEERGKKKVSKKERIWEEEVIQSIGLFMRNWGGNQGPEERSTSSKTQRIKNAHEIKTTPKHAQASHLTRPDPIRLPHLGTV</sequence>
<evidence type="ECO:0000256" key="1">
    <source>
        <dbReference type="SAM" id="MobiDB-lite"/>
    </source>
</evidence>
<name>A0A7R8CZE6_LEPSM</name>